<dbReference type="EMBL" id="JACHXN010000007">
    <property type="protein sequence ID" value="MBB3146101.1"/>
    <property type="molecule type" value="Genomic_DNA"/>
</dbReference>
<evidence type="ECO:0000313" key="2">
    <source>
        <dbReference type="Proteomes" id="UP000554520"/>
    </source>
</evidence>
<comment type="caution">
    <text evidence="1">The sequence shown here is derived from an EMBL/GenBank/DDBJ whole genome shotgun (WGS) entry which is preliminary data.</text>
</comment>
<keyword evidence="2" id="KW-1185">Reference proteome</keyword>
<dbReference type="AlphaFoldDB" id="A0A839UBN9"/>
<evidence type="ECO:0000313" key="1">
    <source>
        <dbReference type="EMBL" id="MBB3146101.1"/>
    </source>
</evidence>
<dbReference type="Proteomes" id="UP000554520">
    <property type="component" value="Unassembled WGS sequence"/>
</dbReference>
<organism evidence="1 2">
    <name type="scientific">Phyllobacterium trifolii</name>
    <dbReference type="NCBI Taxonomy" id="300193"/>
    <lineage>
        <taxon>Bacteria</taxon>
        <taxon>Pseudomonadati</taxon>
        <taxon>Pseudomonadota</taxon>
        <taxon>Alphaproteobacteria</taxon>
        <taxon>Hyphomicrobiales</taxon>
        <taxon>Phyllobacteriaceae</taxon>
        <taxon>Phyllobacterium</taxon>
    </lineage>
</organism>
<gene>
    <name evidence="1" type="ORF">FHS21_002516</name>
</gene>
<protein>
    <submittedName>
        <fullName evidence="1">Uncharacterized protein</fullName>
    </submittedName>
</protein>
<proteinExistence type="predicted"/>
<accession>A0A839UBN9</accession>
<reference evidence="1 2" key="1">
    <citation type="submission" date="2020-08" db="EMBL/GenBank/DDBJ databases">
        <title>Genomic Encyclopedia of Type Strains, Phase III (KMG-III): the genomes of soil and plant-associated and newly described type strains.</title>
        <authorList>
            <person name="Whitman W."/>
        </authorList>
    </citation>
    <scope>NUCLEOTIDE SEQUENCE [LARGE SCALE GENOMIC DNA]</scope>
    <source>
        <strain evidence="1 2">CECT 7015</strain>
    </source>
</reference>
<name>A0A839UBN9_9HYPH</name>
<sequence length="66" mass="7429">MPIMPPQDDRDDLDCQESLEVEFLAHAGPALKRLLDDAVSIGWPAHEARRAIVRLIDVHLSTERKA</sequence>